<evidence type="ECO:0000313" key="4">
    <source>
        <dbReference type="Proteomes" id="UP000517753"/>
    </source>
</evidence>
<comment type="caution">
    <text evidence="3">The sequence shown here is derived from an EMBL/GenBank/DDBJ whole genome shotgun (WGS) entry which is preliminary data.</text>
</comment>
<gene>
    <name evidence="3" type="ORF">HD841_000799</name>
</gene>
<evidence type="ECO:0000256" key="1">
    <source>
        <dbReference type="ARBA" id="ARBA00009330"/>
    </source>
</evidence>
<feature type="chain" id="PRO_5030561913" evidence="2">
    <location>
        <begin position="27"/>
        <end position="236"/>
    </location>
</feature>
<dbReference type="GO" id="GO:0019867">
    <property type="term" value="C:outer membrane"/>
    <property type="evidence" value="ECO:0007669"/>
    <property type="project" value="InterPro"/>
</dbReference>
<dbReference type="EMBL" id="JACCBY010000001">
    <property type="protein sequence ID" value="NYD89030.1"/>
    <property type="molecule type" value="Genomic_DNA"/>
</dbReference>
<evidence type="ECO:0000256" key="2">
    <source>
        <dbReference type="SAM" id="SignalP"/>
    </source>
</evidence>
<keyword evidence="4" id="KW-1185">Reference proteome</keyword>
<reference evidence="3 4" key="2">
    <citation type="submission" date="2020-08" db="EMBL/GenBank/DDBJ databases">
        <title>The Agave Microbiome: Exploring the role of microbial communities in plant adaptations to desert environments.</title>
        <authorList>
            <person name="Partida-Martinez L.P."/>
        </authorList>
    </citation>
    <scope>NUCLEOTIDE SEQUENCE [LARGE SCALE GENOMIC DNA]</scope>
    <source>
        <strain evidence="3 4">AS2.3</strain>
    </source>
</reference>
<keyword evidence="2" id="KW-0732">Signal</keyword>
<dbReference type="InterPro" id="IPR011250">
    <property type="entry name" value="OMP/PagP_B-barrel"/>
</dbReference>
<dbReference type="AlphaFoldDB" id="A0A7Y9K243"/>
<organism evidence="3 4">
    <name type="scientific">Sphingomonas melonis</name>
    <dbReference type="NCBI Taxonomy" id="152682"/>
    <lineage>
        <taxon>Bacteria</taxon>
        <taxon>Pseudomonadati</taxon>
        <taxon>Pseudomonadota</taxon>
        <taxon>Alphaproteobacteria</taxon>
        <taxon>Sphingomonadales</taxon>
        <taxon>Sphingomonadaceae</taxon>
        <taxon>Sphingomonas</taxon>
    </lineage>
</organism>
<dbReference type="InterPro" id="IPR005618">
    <property type="entry name" value="OMPW"/>
</dbReference>
<proteinExistence type="inferred from homology"/>
<sequence>MTKVNGMIWMTALAAASLATPALAQANDNPKEEPRRVGVREGDVLLRARAILVAPNEASGSVLPAFPGEPVKVNDSPMPEVDVTYMASDNIGFELIASTTKHRANGITGTTGSIGRLASTWVLPPTLTAQYHFAPTSTIRPYVGAGLNYTVFWNEKASRGLQSAVGRTRVTMKDSFGWAAQLGADIDLTPRVFLNLDVKYVDIDTTVRLDTAAAGTQRVKLSLDPLVFGVGLGMRL</sequence>
<accession>A0A7Y9K243</accession>
<dbReference type="Gene3D" id="2.40.160.20">
    <property type="match status" value="1"/>
</dbReference>
<feature type="signal peptide" evidence="2">
    <location>
        <begin position="1"/>
        <end position="26"/>
    </location>
</feature>
<dbReference type="PANTHER" id="PTHR36920:SF1">
    <property type="entry name" value="OUTER MEMBRANE PROTEIN W"/>
    <property type="match status" value="1"/>
</dbReference>
<name>A0A7Y9K243_9SPHN</name>
<dbReference type="RefSeq" id="WP_257015205.1">
    <property type="nucleotide sequence ID" value="NZ_JACCBY010000001.1"/>
</dbReference>
<dbReference type="Pfam" id="PF03922">
    <property type="entry name" value="OmpW"/>
    <property type="match status" value="1"/>
</dbReference>
<dbReference type="GO" id="GO:0055085">
    <property type="term" value="P:transmembrane transport"/>
    <property type="evidence" value="ECO:0007669"/>
    <property type="project" value="TreeGrafter"/>
</dbReference>
<evidence type="ECO:0000313" key="3">
    <source>
        <dbReference type="EMBL" id="NYD89030.1"/>
    </source>
</evidence>
<dbReference type="PANTHER" id="PTHR36920">
    <property type="match status" value="1"/>
</dbReference>
<comment type="similarity">
    <text evidence="1">Belongs to the OmpW/AlkL family.</text>
</comment>
<dbReference type="Proteomes" id="UP000517753">
    <property type="component" value="Unassembled WGS sequence"/>
</dbReference>
<reference evidence="3 4" key="1">
    <citation type="submission" date="2020-07" db="EMBL/GenBank/DDBJ databases">
        <authorList>
            <person name="Partida-Martinez L."/>
            <person name="Huntemann M."/>
            <person name="Clum A."/>
            <person name="Wang J."/>
            <person name="Palaniappan K."/>
            <person name="Ritter S."/>
            <person name="Chen I.-M."/>
            <person name="Stamatis D."/>
            <person name="Reddy T."/>
            <person name="O'Malley R."/>
            <person name="Daum C."/>
            <person name="Shapiro N."/>
            <person name="Ivanova N."/>
            <person name="Kyrpides N."/>
            <person name="Woyke T."/>
        </authorList>
    </citation>
    <scope>NUCLEOTIDE SEQUENCE [LARGE SCALE GENOMIC DNA]</scope>
    <source>
        <strain evidence="3 4">AS2.3</strain>
    </source>
</reference>
<dbReference type="SUPFAM" id="SSF56925">
    <property type="entry name" value="OMPA-like"/>
    <property type="match status" value="1"/>
</dbReference>
<protein>
    <submittedName>
        <fullName evidence="3">Outer membrane protein</fullName>
    </submittedName>
</protein>